<keyword evidence="2" id="KW-1185">Reference proteome</keyword>
<dbReference type="KEGG" id="bliq:INP51_13120"/>
<proteinExistence type="predicted"/>
<dbReference type="Proteomes" id="UP000593601">
    <property type="component" value="Chromosome"/>
</dbReference>
<dbReference type="RefSeq" id="WP_193735277.1">
    <property type="nucleotide sequence ID" value="NZ_CP063304.1"/>
</dbReference>
<name>A0A7M2RH92_9FIRM</name>
<evidence type="ECO:0000313" key="2">
    <source>
        <dbReference type="Proteomes" id="UP000593601"/>
    </source>
</evidence>
<dbReference type="EMBL" id="CP063304">
    <property type="protein sequence ID" value="QOV18917.1"/>
    <property type="molecule type" value="Genomic_DNA"/>
</dbReference>
<dbReference type="AlphaFoldDB" id="A0A7M2RH92"/>
<gene>
    <name evidence="1" type="ORF">INP51_13120</name>
</gene>
<accession>A0A7M2RH92</accession>
<organism evidence="1 2">
    <name type="scientific">Blautia liquoris</name>
    <dbReference type="NCBI Taxonomy" id="2779518"/>
    <lineage>
        <taxon>Bacteria</taxon>
        <taxon>Bacillati</taxon>
        <taxon>Bacillota</taxon>
        <taxon>Clostridia</taxon>
        <taxon>Lachnospirales</taxon>
        <taxon>Lachnospiraceae</taxon>
        <taxon>Blautia</taxon>
    </lineage>
</organism>
<evidence type="ECO:0000313" key="1">
    <source>
        <dbReference type="EMBL" id="QOV18917.1"/>
    </source>
</evidence>
<protein>
    <submittedName>
        <fullName evidence="1">Uncharacterized protein</fullName>
    </submittedName>
</protein>
<sequence length="136" mass="15238">MIDIDYTFYKDRYFGGIIPDQKALIQPVMKANIYLSQLVHQEIQDANQEDLVKLCLCEVSELIYQDAKNRESHGGKDVQAENSDGYSVTYASENGNSSMGTLGGKVYGTIRKYLSRTGLLYLGVKNCDCKCGYNNL</sequence>
<reference evidence="1 2" key="1">
    <citation type="submission" date="2020-10" db="EMBL/GenBank/DDBJ databases">
        <title>Blautia liquoris sp.nov., isolated from the mud in a fermentation cellar used for the production of Chinese strong-flavoured liquor.</title>
        <authorList>
            <person name="Lu L."/>
        </authorList>
    </citation>
    <scope>NUCLEOTIDE SEQUENCE [LARGE SCALE GENOMIC DNA]</scope>
    <source>
        <strain evidence="1 2">LZLJ-3</strain>
    </source>
</reference>